<feature type="coiled-coil region" evidence="1">
    <location>
        <begin position="754"/>
        <end position="848"/>
    </location>
</feature>
<feature type="compositionally biased region" description="Low complexity" evidence="2">
    <location>
        <begin position="1475"/>
        <end position="1488"/>
    </location>
</feature>
<evidence type="ECO:0000256" key="2">
    <source>
        <dbReference type="SAM" id="MobiDB-lite"/>
    </source>
</evidence>
<keyword evidence="1" id="KW-0175">Coiled coil</keyword>
<organism evidence="3 4">
    <name type="scientific">Polyporus arcularius HHB13444</name>
    <dbReference type="NCBI Taxonomy" id="1314778"/>
    <lineage>
        <taxon>Eukaryota</taxon>
        <taxon>Fungi</taxon>
        <taxon>Dikarya</taxon>
        <taxon>Basidiomycota</taxon>
        <taxon>Agaricomycotina</taxon>
        <taxon>Agaricomycetes</taxon>
        <taxon>Polyporales</taxon>
        <taxon>Polyporaceae</taxon>
        <taxon>Polyporus</taxon>
    </lineage>
</organism>
<feature type="coiled-coil region" evidence="1">
    <location>
        <begin position="202"/>
        <end position="408"/>
    </location>
</feature>
<feature type="compositionally biased region" description="Basic and acidic residues" evidence="2">
    <location>
        <begin position="147"/>
        <end position="158"/>
    </location>
</feature>
<feature type="region of interest" description="Disordered" evidence="2">
    <location>
        <begin position="1548"/>
        <end position="1567"/>
    </location>
</feature>
<evidence type="ECO:0000256" key="1">
    <source>
        <dbReference type="SAM" id="Coils"/>
    </source>
</evidence>
<dbReference type="PANTHER" id="PTHR43941">
    <property type="entry name" value="STRUCTURAL MAINTENANCE OF CHROMOSOMES PROTEIN 2"/>
    <property type="match status" value="1"/>
</dbReference>
<dbReference type="InParanoid" id="A0A5C3PEZ6"/>
<evidence type="ECO:0000313" key="3">
    <source>
        <dbReference type="EMBL" id="TFK87597.1"/>
    </source>
</evidence>
<dbReference type="Gene3D" id="1.20.5.340">
    <property type="match status" value="1"/>
</dbReference>
<feature type="region of interest" description="Disordered" evidence="2">
    <location>
        <begin position="1471"/>
        <end position="1490"/>
    </location>
</feature>
<dbReference type="STRING" id="1314778.A0A5C3PEZ6"/>
<feature type="compositionally biased region" description="Polar residues" evidence="2">
    <location>
        <begin position="1606"/>
        <end position="1617"/>
    </location>
</feature>
<feature type="coiled-coil region" evidence="1">
    <location>
        <begin position="1283"/>
        <end position="1352"/>
    </location>
</feature>
<feature type="region of interest" description="Disordered" evidence="2">
    <location>
        <begin position="1576"/>
        <end position="1624"/>
    </location>
</feature>
<feature type="coiled-coil region" evidence="1">
    <location>
        <begin position="496"/>
        <end position="724"/>
    </location>
</feature>
<evidence type="ECO:0000313" key="4">
    <source>
        <dbReference type="Proteomes" id="UP000308197"/>
    </source>
</evidence>
<keyword evidence="4" id="KW-1185">Reference proteome</keyword>
<protein>
    <submittedName>
        <fullName evidence="3">Uncharacterized protein</fullName>
    </submittedName>
</protein>
<accession>A0A5C3PEZ6</accession>
<feature type="region of interest" description="Disordered" evidence="2">
    <location>
        <begin position="147"/>
        <end position="178"/>
    </location>
</feature>
<sequence length="1624" mass="181090">MPTWGVGDNHDSDEVHILKDQIRTKDAHHANKQSELLKREEELKELKVSLNEALTKLRQEADRVLQLEADLRQRNEDLTNERLTRANAEVALTTAERKLKESEKETLELLSTLDTLSARADSTSAGRSKLEQDNVNLQTRIRALERELQSKTQTEEAALRQSQSSASGRNRRQPSEVFSRVPILEKELAEIRTASSEQASELHRTMEQLSHTRNELVKVQNEKTASERQLQRQLSEMQAALDDREEDLRMLRDARGGEDTAARESDLLERLEEEEKRIATLENELARSSNSRRRDLAMLQDELARTTQLLEDARTQAAATEEQLSMFAKDRDAALRDRQHLEQEHEQHLQEAEAKISALEYQLAQTSPNPQNTDDNTAAMIEKLLTTIQRLRGERDDLKRRLEFVTVENKFAIESLERRLAAATAASVPVTPAVTETGTITILQGYVQGFHENAQRSARAALALAIVAQQEGACQDVHAAQVEALLGELSSTRAHLGQVERTLEERQLTLASLEQQLASTCGAFGDAESQASGLRETIQRLEGELAQERNSHAEIAASLSDTEAQVNMLSQALADAEAARDALALEKTHLETDLEAARCDLADAESRHSEQLAGLSAAAQSGHGSQAQALKALIHDLQLRVERRTEQIGIHQHDIKRLETNLKLQEERVTELTQELEVVQNEKVAMLEDCRTTREERDHTMRRLDELEEAMETLEYSREQEVGALVRITFDAVAARRDAIVRSRHATAATYDNRVALDERIRAVESEKAALSSQIISLTAERDQLVQGSDRDLSSVQEQLKDATSAARVAEEARATVESELASARNELEEKNRELTSLQSQLAAARASHAHSQSFEASLFAQEKADLETRLHDSRSSLADWEKLHSEAVEKLKGVEEELRRAEDELASQLASSATRSESEERLRDELVQVRQQHAEEATALEEQLKSVTDELQAMTRLRGEADASRKAVEEELARTKQQLETRLAEAGETLDTASRLEAELENLKASHAGEIQNLRSELDAVTTELRDVSLRKQELEALHEKALQDSQEHATEATEFQQKAVALEGELAGVRATHEQELQDLQKRLEEADQQLQEAKASADVQQRDVVDELTRTIQELKDRLTVLTQEADEYRAELAEEKASHARTRESTTAELRETVAMRHEAEAALAEAENELPGLRAQLEHAESSLRQMEQDKLDLQYQATNMEAEIQRAKSLQRFLESQVADGERHASSLEGELVELRKKCTALDKLVQTTEANLAMQTIQHEQKVASLQRELKAFSARPSLEEEITELKEKNAEYEELLRAKCLEIEENDDKFIDMLKEKKKLNSKIESLTRKVQNLQTKLNVATEAAKAVEHPSVVASSPPAPAPPPKAQAVFSPSVLAPAPIITSASSSRTTSRQRVVTAPAFQLEDAAPIQLPPMPAFRPKTPESSRMRIMSGPSYSSRPKTPESQSRIPSLPVFKARTPERHRVPTTTLSESTSSSSSLIGVKRRAPDDFDDCGSVPPQTFTADSAPLGQADDTISAQPTTPRLRKALQTMRTGFTPVRHTTRAGSASPRRATTGTNMAAPLPHTIADVTNSPRSSARHEPAKAAARKGWLGKIRTGPSQPRAFSTRQPVFDPPR</sequence>
<gene>
    <name evidence="3" type="ORF">K466DRAFT_548404</name>
</gene>
<proteinExistence type="predicted"/>
<name>A0A5C3PEZ6_9APHY</name>
<dbReference type="Proteomes" id="UP000308197">
    <property type="component" value="Unassembled WGS sequence"/>
</dbReference>
<feature type="coiled-coil region" evidence="1">
    <location>
        <begin position="878"/>
        <end position="1251"/>
    </location>
</feature>
<feature type="compositionally biased region" description="Polar residues" evidence="2">
    <location>
        <begin position="1442"/>
        <end position="1456"/>
    </location>
</feature>
<dbReference type="EMBL" id="ML211146">
    <property type="protein sequence ID" value="TFK87597.1"/>
    <property type="molecule type" value="Genomic_DNA"/>
</dbReference>
<reference evidence="3 4" key="1">
    <citation type="journal article" date="2019" name="Nat. Ecol. Evol.">
        <title>Megaphylogeny resolves global patterns of mushroom evolution.</title>
        <authorList>
            <person name="Varga T."/>
            <person name="Krizsan K."/>
            <person name="Foldi C."/>
            <person name="Dima B."/>
            <person name="Sanchez-Garcia M."/>
            <person name="Sanchez-Ramirez S."/>
            <person name="Szollosi G.J."/>
            <person name="Szarkandi J.G."/>
            <person name="Papp V."/>
            <person name="Albert L."/>
            <person name="Andreopoulos W."/>
            <person name="Angelini C."/>
            <person name="Antonin V."/>
            <person name="Barry K.W."/>
            <person name="Bougher N.L."/>
            <person name="Buchanan P."/>
            <person name="Buyck B."/>
            <person name="Bense V."/>
            <person name="Catcheside P."/>
            <person name="Chovatia M."/>
            <person name="Cooper J."/>
            <person name="Damon W."/>
            <person name="Desjardin D."/>
            <person name="Finy P."/>
            <person name="Geml J."/>
            <person name="Haridas S."/>
            <person name="Hughes K."/>
            <person name="Justo A."/>
            <person name="Karasinski D."/>
            <person name="Kautmanova I."/>
            <person name="Kiss B."/>
            <person name="Kocsube S."/>
            <person name="Kotiranta H."/>
            <person name="LaButti K.M."/>
            <person name="Lechner B.E."/>
            <person name="Liimatainen K."/>
            <person name="Lipzen A."/>
            <person name="Lukacs Z."/>
            <person name="Mihaltcheva S."/>
            <person name="Morgado L.N."/>
            <person name="Niskanen T."/>
            <person name="Noordeloos M.E."/>
            <person name="Ohm R.A."/>
            <person name="Ortiz-Santana B."/>
            <person name="Ovrebo C."/>
            <person name="Racz N."/>
            <person name="Riley R."/>
            <person name="Savchenko A."/>
            <person name="Shiryaev A."/>
            <person name="Soop K."/>
            <person name="Spirin V."/>
            <person name="Szebenyi C."/>
            <person name="Tomsovsky M."/>
            <person name="Tulloss R.E."/>
            <person name="Uehling J."/>
            <person name="Grigoriev I.V."/>
            <person name="Vagvolgyi C."/>
            <person name="Papp T."/>
            <person name="Martin F.M."/>
            <person name="Miettinen O."/>
            <person name="Hibbett D.S."/>
            <person name="Nagy L.G."/>
        </authorList>
    </citation>
    <scope>NUCLEOTIDE SEQUENCE [LARGE SCALE GENOMIC DNA]</scope>
    <source>
        <strain evidence="3 4">HHB13444</strain>
    </source>
</reference>
<feature type="region of interest" description="Disordered" evidence="2">
    <location>
        <begin position="1416"/>
        <end position="1456"/>
    </location>
</feature>